<evidence type="ECO:0000256" key="4">
    <source>
        <dbReference type="ARBA" id="ARBA00022692"/>
    </source>
</evidence>
<dbReference type="PROSITE" id="PS50262">
    <property type="entry name" value="G_PROTEIN_RECEP_F1_2"/>
    <property type="match status" value="1"/>
</dbReference>
<comment type="similarity">
    <text evidence="2 10">Belongs to the G-protein coupled receptor 1 family.</text>
</comment>
<proteinExistence type="inferred from homology"/>
<keyword evidence="9 10" id="KW-0807">Transducer</keyword>
<dbReference type="EMBL" id="JAJSOF020000009">
    <property type="protein sequence ID" value="KAJ4445940.1"/>
    <property type="molecule type" value="Genomic_DNA"/>
</dbReference>
<evidence type="ECO:0000256" key="1">
    <source>
        <dbReference type="ARBA" id="ARBA00004651"/>
    </source>
</evidence>
<accession>A0ABQ8TJC4</accession>
<dbReference type="InterPro" id="IPR017452">
    <property type="entry name" value="GPCR_Rhodpsn_7TM"/>
</dbReference>
<keyword evidence="7 11" id="KW-0472">Membrane</keyword>
<dbReference type="InterPro" id="IPR032135">
    <property type="entry name" value="DUF4817"/>
</dbReference>
<feature type="transmembrane region" description="Helical" evidence="11">
    <location>
        <begin position="252"/>
        <end position="270"/>
    </location>
</feature>
<keyword evidence="8 10" id="KW-0675">Receptor</keyword>
<dbReference type="Pfam" id="PF16087">
    <property type="entry name" value="DUF4817"/>
    <property type="match status" value="1"/>
</dbReference>
<evidence type="ECO:0000256" key="5">
    <source>
        <dbReference type="ARBA" id="ARBA00022989"/>
    </source>
</evidence>
<evidence type="ECO:0000256" key="6">
    <source>
        <dbReference type="ARBA" id="ARBA00023040"/>
    </source>
</evidence>
<feature type="transmembrane region" description="Helical" evidence="11">
    <location>
        <begin position="135"/>
        <end position="154"/>
    </location>
</feature>
<dbReference type="Proteomes" id="UP001148838">
    <property type="component" value="Unassembled WGS sequence"/>
</dbReference>
<gene>
    <name evidence="13" type="ORF">ANN_12626</name>
</gene>
<keyword evidence="4 10" id="KW-0812">Transmembrane</keyword>
<protein>
    <recommendedName>
        <fullName evidence="12">G-protein coupled receptors family 1 profile domain-containing protein</fullName>
    </recommendedName>
</protein>
<feature type="transmembrane region" description="Helical" evidence="11">
    <location>
        <begin position="212"/>
        <end position="231"/>
    </location>
</feature>
<comment type="caution">
    <text evidence="13">The sequence shown here is derived from an EMBL/GenBank/DDBJ whole genome shotgun (WGS) entry which is preliminary data.</text>
</comment>
<dbReference type="Pfam" id="PF00001">
    <property type="entry name" value="7tm_1"/>
    <property type="match status" value="1"/>
</dbReference>
<evidence type="ECO:0000256" key="3">
    <source>
        <dbReference type="ARBA" id="ARBA00022475"/>
    </source>
</evidence>
<keyword evidence="6 10" id="KW-0297">G-protein coupled receptor</keyword>
<dbReference type="PRINTS" id="PR00237">
    <property type="entry name" value="GPCRRHODOPSN"/>
</dbReference>
<evidence type="ECO:0000313" key="13">
    <source>
        <dbReference type="EMBL" id="KAJ4445940.1"/>
    </source>
</evidence>
<comment type="subcellular location">
    <subcellularLocation>
        <location evidence="1">Cell membrane</location>
        <topology evidence="1">Multi-pass membrane protein</topology>
    </subcellularLocation>
</comment>
<dbReference type="InterPro" id="IPR000276">
    <property type="entry name" value="GPCR_Rhodpsn"/>
</dbReference>
<reference evidence="13 14" key="1">
    <citation type="journal article" date="2022" name="Allergy">
        <title>Genome assembly and annotation of Periplaneta americana reveal a comprehensive cockroach allergen profile.</title>
        <authorList>
            <person name="Wang L."/>
            <person name="Xiong Q."/>
            <person name="Saelim N."/>
            <person name="Wang L."/>
            <person name="Nong W."/>
            <person name="Wan A.T."/>
            <person name="Shi M."/>
            <person name="Liu X."/>
            <person name="Cao Q."/>
            <person name="Hui J.H.L."/>
            <person name="Sookrung N."/>
            <person name="Leung T.F."/>
            <person name="Tungtrongchitr A."/>
            <person name="Tsui S.K.W."/>
        </authorList>
    </citation>
    <scope>NUCLEOTIDE SEQUENCE [LARGE SCALE GENOMIC DNA]</scope>
    <source>
        <strain evidence="13">PWHHKU_190912</strain>
    </source>
</reference>
<dbReference type="PANTHER" id="PTHR24230">
    <property type="entry name" value="G-PROTEIN COUPLED RECEPTOR"/>
    <property type="match status" value="1"/>
</dbReference>
<evidence type="ECO:0000256" key="7">
    <source>
        <dbReference type="ARBA" id="ARBA00023136"/>
    </source>
</evidence>
<name>A0ABQ8TJC4_PERAM</name>
<evidence type="ECO:0000256" key="9">
    <source>
        <dbReference type="ARBA" id="ARBA00023224"/>
    </source>
</evidence>
<sequence>MAEGSYIGGTTFDTPAAEALKLLPSRNSQFTSVKPFGIDDDFINSSISNPWLFGADSSNEMSIMGISPEELLLLVGLPEVKDLSMMTALPEEECERIRTLNASLWQLLTKYTNSSGEFKCLGHAPVLTYGSTVRAVVLAVMAVLSFVGNVWTIVSIRMNRSGKRSHQTWSAVYTLILHLSIVDLLVTMFCIVGEAAWSFTVEWLAGNAECKIFKFLQIFSLYLSTFVLVLIGVDRFVVVKYPMKSLNTAKRLNRLIVLIWILSLILSIPQQEDYDITYALFCSVLCIMEQVLFDEILILSVEENPHVYDKRRASYKVPDASRPTFTFTPKLNVSIALNLLQSICKCKYTECFKNTGHNVRSLPSKETLRGHSDSSFPGEGYIQCCVGVRLCEMYSNQELAEIHFMYGKADGSAALARRLYQVRYPQRQCPDRKTFVRLHYRLCEYGKFNSPGLGRGRPRSTTPEVQEEILEAVNISAHEG</sequence>
<keyword evidence="14" id="KW-1185">Reference proteome</keyword>
<evidence type="ECO:0000313" key="14">
    <source>
        <dbReference type="Proteomes" id="UP001148838"/>
    </source>
</evidence>
<dbReference type="PANTHER" id="PTHR24230:SF163">
    <property type="entry name" value="CORAZONIN RECEPTOR, ISOFORM B"/>
    <property type="match status" value="1"/>
</dbReference>
<evidence type="ECO:0000259" key="12">
    <source>
        <dbReference type="PROSITE" id="PS50262"/>
    </source>
</evidence>
<dbReference type="SUPFAM" id="SSF81321">
    <property type="entry name" value="Family A G protein-coupled receptor-like"/>
    <property type="match status" value="1"/>
</dbReference>
<evidence type="ECO:0000256" key="10">
    <source>
        <dbReference type="RuleBase" id="RU000688"/>
    </source>
</evidence>
<keyword evidence="5 11" id="KW-1133">Transmembrane helix</keyword>
<keyword evidence="3" id="KW-1003">Cell membrane</keyword>
<evidence type="ECO:0000256" key="11">
    <source>
        <dbReference type="SAM" id="Phobius"/>
    </source>
</evidence>
<evidence type="ECO:0000256" key="2">
    <source>
        <dbReference type="ARBA" id="ARBA00010663"/>
    </source>
</evidence>
<organism evidence="13 14">
    <name type="scientific">Periplaneta americana</name>
    <name type="common">American cockroach</name>
    <name type="synonym">Blatta americana</name>
    <dbReference type="NCBI Taxonomy" id="6978"/>
    <lineage>
        <taxon>Eukaryota</taxon>
        <taxon>Metazoa</taxon>
        <taxon>Ecdysozoa</taxon>
        <taxon>Arthropoda</taxon>
        <taxon>Hexapoda</taxon>
        <taxon>Insecta</taxon>
        <taxon>Pterygota</taxon>
        <taxon>Neoptera</taxon>
        <taxon>Polyneoptera</taxon>
        <taxon>Dictyoptera</taxon>
        <taxon>Blattodea</taxon>
        <taxon>Blattoidea</taxon>
        <taxon>Blattidae</taxon>
        <taxon>Blattinae</taxon>
        <taxon>Periplaneta</taxon>
    </lineage>
</organism>
<dbReference type="PROSITE" id="PS00237">
    <property type="entry name" value="G_PROTEIN_RECEP_F1_1"/>
    <property type="match status" value="1"/>
</dbReference>
<dbReference type="Gene3D" id="1.20.1070.10">
    <property type="entry name" value="Rhodopsin 7-helix transmembrane proteins"/>
    <property type="match status" value="1"/>
</dbReference>
<feature type="domain" description="G-protein coupled receptors family 1 profile" evidence="12">
    <location>
        <begin position="148"/>
        <end position="269"/>
    </location>
</feature>
<feature type="transmembrane region" description="Helical" evidence="11">
    <location>
        <begin position="175"/>
        <end position="200"/>
    </location>
</feature>
<evidence type="ECO:0000256" key="8">
    <source>
        <dbReference type="ARBA" id="ARBA00023170"/>
    </source>
</evidence>